<dbReference type="SMART" id="SM01079">
    <property type="entry name" value="CHASE"/>
    <property type="match status" value="1"/>
</dbReference>
<dbReference type="GO" id="GO:0003824">
    <property type="term" value="F:catalytic activity"/>
    <property type="evidence" value="ECO:0007669"/>
    <property type="project" value="UniProtKB-ARBA"/>
</dbReference>
<proteinExistence type="predicted"/>
<dbReference type="SUPFAM" id="SSF55073">
    <property type="entry name" value="Nucleotide cyclase"/>
    <property type="match status" value="1"/>
</dbReference>
<keyword evidence="6" id="KW-1185">Reference proteome</keyword>
<dbReference type="Proteomes" id="UP000571701">
    <property type="component" value="Unassembled WGS sequence"/>
</dbReference>
<dbReference type="SMART" id="SM00267">
    <property type="entry name" value="GGDEF"/>
    <property type="match status" value="1"/>
</dbReference>
<evidence type="ECO:0000256" key="1">
    <source>
        <dbReference type="ARBA" id="ARBA00001946"/>
    </source>
</evidence>
<dbReference type="Pfam" id="PF00990">
    <property type="entry name" value="GGDEF"/>
    <property type="match status" value="1"/>
</dbReference>
<dbReference type="InterPro" id="IPR029787">
    <property type="entry name" value="Nucleotide_cyclase"/>
</dbReference>
<evidence type="ECO:0000259" key="4">
    <source>
        <dbReference type="PROSITE" id="PS50887"/>
    </source>
</evidence>
<dbReference type="FunFam" id="3.30.70.270:FF:000001">
    <property type="entry name" value="Diguanylate cyclase domain protein"/>
    <property type="match status" value="1"/>
</dbReference>
<dbReference type="Gene3D" id="3.30.70.270">
    <property type="match status" value="1"/>
</dbReference>
<dbReference type="CDD" id="cd01949">
    <property type="entry name" value="GGDEF"/>
    <property type="match status" value="1"/>
</dbReference>
<dbReference type="InterPro" id="IPR052163">
    <property type="entry name" value="DGC-Regulatory_Protein"/>
</dbReference>
<keyword evidence="2" id="KW-0472">Membrane</keyword>
<dbReference type="NCBIfam" id="TIGR00254">
    <property type="entry name" value="GGDEF"/>
    <property type="match status" value="1"/>
</dbReference>
<dbReference type="PROSITE" id="PS50839">
    <property type="entry name" value="CHASE"/>
    <property type="match status" value="1"/>
</dbReference>
<gene>
    <name evidence="5" type="ORF">H2O73_01475</name>
</gene>
<dbReference type="InterPro" id="IPR006189">
    <property type="entry name" value="CHASE_dom"/>
</dbReference>
<dbReference type="EMBL" id="JACFYF010000001">
    <property type="protein sequence ID" value="MBA5760996.1"/>
    <property type="molecule type" value="Genomic_DNA"/>
</dbReference>
<reference evidence="5 6" key="1">
    <citation type="submission" date="2020-07" db="EMBL/GenBank/DDBJ databases">
        <title>Vibrio marinisediminis sp. nov., isolated from marine sediment.</title>
        <authorList>
            <person name="Ji X."/>
        </authorList>
    </citation>
    <scope>NUCLEOTIDE SEQUENCE [LARGE SCALE GENOMIC DNA]</scope>
    <source>
        <strain evidence="5 6">404</strain>
    </source>
</reference>
<dbReference type="PROSITE" id="PS50887">
    <property type="entry name" value="GGDEF"/>
    <property type="match status" value="1"/>
</dbReference>
<dbReference type="PANTHER" id="PTHR46663:SF2">
    <property type="entry name" value="GGDEF DOMAIN-CONTAINING PROTEIN"/>
    <property type="match status" value="1"/>
</dbReference>
<organism evidence="5 6">
    <name type="scientific">Vibrio marinisediminis</name>
    <dbReference type="NCBI Taxonomy" id="2758441"/>
    <lineage>
        <taxon>Bacteria</taxon>
        <taxon>Pseudomonadati</taxon>
        <taxon>Pseudomonadota</taxon>
        <taxon>Gammaproteobacteria</taxon>
        <taxon>Vibrionales</taxon>
        <taxon>Vibrionaceae</taxon>
        <taxon>Vibrio</taxon>
    </lineage>
</organism>
<dbReference type="InterPro" id="IPR043128">
    <property type="entry name" value="Rev_trsase/Diguanyl_cyclase"/>
</dbReference>
<feature type="transmembrane region" description="Helical" evidence="2">
    <location>
        <begin position="235"/>
        <end position="255"/>
    </location>
</feature>
<dbReference type="PANTHER" id="PTHR46663">
    <property type="entry name" value="DIGUANYLATE CYCLASE DGCT-RELATED"/>
    <property type="match status" value="1"/>
</dbReference>
<evidence type="ECO:0000313" key="6">
    <source>
        <dbReference type="Proteomes" id="UP000571701"/>
    </source>
</evidence>
<name>A0A7W2FMT5_9VIBR</name>
<sequence>MQHQYVIQNEKESAREELSIIRSQLESLIISDIYLVNSLPVIIASNPEVTQQQWKRIAANIIQRSSHIEAILLAPDDVVRNVYPTEGNQHFIGDLDRTEDINRPRHRPHSLKQALNPDPIRLSNGNLGLIATVPIYVDPPFNHRYWGACSVIIDLDGLLNEAGVFQLANEYDVAILAIESTDVQDSLIYGLQQTFENAFTTEFVHFPHGNWLLAAATEHGFLSNANWYQLNSPRLIGYSALFMVSIAFFAVYRLYHKARTLSLHDELTGLPNRRYFMFTLKHQFSIAKRSLSKERFALLNIDLDKFKEINDSYGHDAGDKVLKTVGIRIQEAIRASDVVARVGGDEFLVLLPRIMEQKNTQVIVASILNNLCNEPIEYDSKQIRLQASIGCAIYDQEMNSVEDILRAADAQMYQEKSHKKP</sequence>
<comment type="cofactor">
    <cofactor evidence="1">
        <name>Mg(2+)</name>
        <dbReference type="ChEBI" id="CHEBI:18420"/>
    </cofactor>
</comment>
<evidence type="ECO:0000256" key="2">
    <source>
        <dbReference type="SAM" id="Phobius"/>
    </source>
</evidence>
<keyword evidence="2" id="KW-1133">Transmembrane helix</keyword>
<protein>
    <submittedName>
        <fullName evidence="5">Sensor domain-containing diguanylate cyclase</fullName>
    </submittedName>
</protein>
<evidence type="ECO:0000313" key="5">
    <source>
        <dbReference type="EMBL" id="MBA5760996.1"/>
    </source>
</evidence>
<accession>A0A7W2FMT5</accession>
<feature type="domain" description="GGDEF" evidence="4">
    <location>
        <begin position="294"/>
        <end position="421"/>
    </location>
</feature>
<evidence type="ECO:0000259" key="3">
    <source>
        <dbReference type="PROSITE" id="PS50839"/>
    </source>
</evidence>
<dbReference type="InterPro" id="IPR000160">
    <property type="entry name" value="GGDEF_dom"/>
</dbReference>
<keyword evidence="2" id="KW-0812">Transmembrane</keyword>
<dbReference type="AlphaFoldDB" id="A0A7W2FMT5"/>
<feature type="domain" description="CHASE" evidence="3">
    <location>
        <begin position="78"/>
        <end position="214"/>
    </location>
</feature>
<comment type="caution">
    <text evidence="5">The sequence shown here is derived from an EMBL/GenBank/DDBJ whole genome shotgun (WGS) entry which is preliminary data.</text>
</comment>
<dbReference type="RefSeq" id="WP_220457435.1">
    <property type="nucleotide sequence ID" value="NZ_JACFYF010000001.1"/>
</dbReference>